<dbReference type="Pfam" id="PF02423">
    <property type="entry name" value="OCD_Mu_crystall"/>
    <property type="match status" value="1"/>
</dbReference>
<evidence type="ECO:0000313" key="3">
    <source>
        <dbReference type="EMBL" id="KAK8120170.1"/>
    </source>
</evidence>
<feature type="region of interest" description="Disordered" evidence="2">
    <location>
        <begin position="371"/>
        <end position="424"/>
    </location>
</feature>
<dbReference type="AlphaFoldDB" id="A0AAW0QYV8"/>
<gene>
    <name evidence="3" type="ORF">PG999_004290</name>
</gene>
<dbReference type="Proteomes" id="UP001392437">
    <property type="component" value="Unassembled WGS sequence"/>
</dbReference>
<name>A0AAW0QYV8_9PEZI</name>
<dbReference type="EMBL" id="JAQQWP010000004">
    <property type="protein sequence ID" value="KAK8120170.1"/>
    <property type="molecule type" value="Genomic_DNA"/>
</dbReference>
<dbReference type="InterPro" id="IPR003462">
    <property type="entry name" value="ODC_Mu_crystall"/>
</dbReference>
<comment type="similarity">
    <text evidence="1">Belongs to the ornithine cyclodeaminase/mu-crystallin family.</text>
</comment>
<dbReference type="SUPFAM" id="SSF51735">
    <property type="entry name" value="NAD(P)-binding Rossmann-fold domains"/>
    <property type="match status" value="1"/>
</dbReference>
<dbReference type="PANTHER" id="PTHR13812">
    <property type="entry name" value="KETIMINE REDUCTASE MU-CRYSTALLIN"/>
    <property type="match status" value="1"/>
</dbReference>
<comment type="caution">
    <text evidence="3">The sequence shown here is derived from an EMBL/GenBank/DDBJ whole genome shotgun (WGS) entry which is preliminary data.</text>
</comment>
<dbReference type="InterPro" id="IPR036291">
    <property type="entry name" value="NAD(P)-bd_dom_sf"/>
</dbReference>
<protein>
    <submittedName>
        <fullName evidence="3">UbiD family decarboxylase</fullName>
    </submittedName>
</protein>
<dbReference type="GO" id="GO:0005737">
    <property type="term" value="C:cytoplasm"/>
    <property type="evidence" value="ECO:0007669"/>
    <property type="project" value="TreeGrafter"/>
</dbReference>
<feature type="compositionally biased region" description="Polar residues" evidence="2">
    <location>
        <begin position="371"/>
        <end position="395"/>
    </location>
</feature>
<dbReference type="Gene3D" id="3.30.1780.10">
    <property type="entry name" value="ornithine cyclodeaminase, domain 1"/>
    <property type="match status" value="1"/>
</dbReference>
<evidence type="ECO:0000256" key="1">
    <source>
        <dbReference type="ARBA" id="ARBA00008903"/>
    </source>
</evidence>
<organism evidence="3 4">
    <name type="scientific">Apiospora kogelbergensis</name>
    <dbReference type="NCBI Taxonomy" id="1337665"/>
    <lineage>
        <taxon>Eukaryota</taxon>
        <taxon>Fungi</taxon>
        <taxon>Dikarya</taxon>
        <taxon>Ascomycota</taxon>
        <taxon>Pezizomycotina</taxon>
        <taxon>Sordariomycetes</taxon>
        <taxon>Xylariomycetidae</taxon>
        <taxon>Amphisphaeriales</taxon>
        <taxon>Apiosporaceae</taxon>
        <taxon>Apiospora</taxon>
    </lineage>
</organism>
<evidence type="ECO:0000313" key="4">
    <source>
        <dbReference type="Proteomes" id="UP001392437"/>
    </source>
</evidence>
<dbReference type="PANTHER" id="PTHR13812:SF19">
    <property type="entry name" value="KETIMINE REDUCTASE MU-CRYSTALLIN"/>
    <property type="match status" value="1"/>
</dbReference>
<proteinExistence type="inferred from homology"/>
<keyword evidence="4" id="KW-1185">Reference proteome</keyword>
<dbReference type="Gene3D" id="3.40.50.720">
    <property type="entry name" value="NAD(P)-binding Rossmann-like Domain"/>
    <property type="match status" value="1"/>
</dbReference>
<evidence type="ECO:0000256" key="2">
    <source>
        <dbReference type="SAM" id="MobiDB-lite"/>
    </source>
</evidence>
<dbReference type="InterPro" id="IPR023401">
    <property type="entry name" value="ODC_N"/>
</dbReference>
<accession>A0AAW0QYV8</accession>
<feature type="compositionally biased region" description="Low complexity" evidence="2">
    <location>
        <begin position="404"/>
        <end position="420"/>
    </location>
</feature>
<sequence>MSLTVLSDDDIRNILESLTSSETEALADRMRGALREYSTGTQNIDVGSIHQPERTVVHSDATNATTLFMPSINEDGHAVKVVTLSGGNTAPDQPALRPTGSVTVFSPQGAPTGFLHAKTLTAFRTALASSCLLTKRQHVKTLTVFGSGLQAYWHVRLALLLRGEKVKQVYVINRQFSDSARDILAKFYAVDPETRRREGWADTRFSVLTPSYGEYERLTKEYVRAADVIYCCTPSHEPLFDPTILTNTNGRRKGRLIVAIGSYKPEMREIPREVLEQAIKVVVDTLDGAMKEAGEIIEADIQPNQMVELGELVMIRKAAEEEDSIVSMASPVSTLSSTADISSDLDKLDIKSGSSAMSSIYGRNSTEAGSFSNLEGASGTGPQSPKRSSSFTSLFSKQQHRRSSSQGSSKQRKQSQSQSQNEPDHLARWLTSGNVIYKSVGLGLMDLVVGNEIIRLAKEKGVGHHIENFS</sequence>
<reference evidence="3 4" key="1">
    <citation type="submission" date="2023-01" db="EMBL/GenBank/DDBJ databases">
        <title>Analysis of 21 Apiospora genomes using comparative genomics revels a genus with tremendous synthesis potential of carbohydrate active enzymes and secondary metabolites.</title>
        <authorList>
            <person name="Sorensen T."/>
        </authorList>
    </citation>
    <scope>NUCLEOTIDE SEQUENCE [LARGE SCALE GENOMIC DNA]</scope>
    <source>
        <strain evidence="3 4">CBS 117206</strain>
    </source>
</reference>